<dbReference type="AlphaFoldDB" id="A0A2J8AET5"/>
<dbReference type="PANTHER" id="PTHR22847:SF637">
    <property type="entry name" value="WD REPEAT DOMAIN 5B"/>
    <property type="match status" value="1"/>
</dbReference>
<dbReference type="GO" id="GO:1990234">
    <property type="term" value="C:transferase complex"/>
    <property type="evidence" value="ECO:0007669"/>
    <property type="project" value="UniProtKB-ARBA"/>
</dbReference>
<evidence type="ECO:0000256" key="4">
    <source>
        <dbReference type="SAM" id="MobiDB-lite"/>
    </source>
</evidence>
<dbReference type="PANTHER" id="PTHR22847">
    <property type="entry name" value="WD40 REPEAT PROTEIN"/>
    <property type="match status" value="1"/>
</dbReference>
<dbReference type="InterPro" id="IPR020472">
    <property type="entry name" value="WD40_PAC1"/>
</dbReference>
<comment type="caution">
    <text evidence="5">The sequence shown here is derived from an EMBL/GenBank/DDBJ whole genome shotgun (WGS) entry which is preliminary data.</text>
</comment>
<proteinExistence type="predicted"/>
<feature type="region of interest" description="Disordered" evidence="4">
    <location>
        <begin position="1"/>
        <end position="20"/>
    </location>
</feature>
<dbReference type="InterPro" id="IPR036322">
    <property type="entry name" value="WD40_repeat_dom_sf"/>
</dbReference>
<evidence type="ECO:0000313" key="6">
    <source>
        <dbReference type="Proteomes" id="UP000236333"/>
    </source>
</evidence>
<dbReference type="InterPro" id="IPR001680">
    <property type="entry name" value="WD40_rpt"/>
</dbReference>
<gene>
    <name evidence="5" type="ORF">TSOC_002184</name>
</gene>
<dbReference type="PROSITE" id="PS50294">
    <property type="entry name" value="WD_REPEATS_REGION"/>
    <property type="match status" value="2"/>
</dbReference>
<dbReference type="PROSITE" id="PS50082">
    <property type="entry name" value="WD_REPEATS_2"/>
    <property type="match status" value="2"/>
</dbReference>
<dbReference type="PRINTS" id="PR00320">
    <property type="entry name" value="GPROTEINBRPT"/>
</dbReference>
<dbReference type="Proteomes" id="UP000236333">
    <property type="component" value="Unassembled WGS sequence"/>
</dbReference>
<name>A0A2J8AET5_9CHLO</name>
<accession>A0A2J8AET5</accession>
<reference evidence="5 6" key="1">
    <citation type="journal article" date="2017" name="Mol. Biol. Evol.">
        <title>The 4-celled Tetrabaena socialis nuclear genome reveals the essential components for genetic control of cell number at the origin of multicellularity in the volvocine lineage.</title>
        <authorList>
            <person name="Featherston J."/>
            <person name="Arakaki Y."/>
            <person name="Hanschen E.R."/>
            <person name="Ferris P.J."/>
            <person name="Michod R.E."/>
            <person name="Olson B.J.S.C."/>
            <person name="Nozaki H."/>
            <person name="Durand P.M."/>
        </authorList>
    </citation>
    <scope>NUCLEOTIDE SEQUENCE [LARGE SCALE GENOMIC DNA]</scope>
    <source>
        <strain evidence="5 6">NIES-571</strain>
    </source>
</reference>
<dbReference type="Pfam" id="PF00400">
    <property type="entry name" value="WD40"/>
    <property type="match status" value="2"/>
</dbReference>
<keyword evidence="2" id="KW-0677">Repeat</keyword>
<dbReference type="GO" id="GO:0005634">
    <property type="term" value="C:nucleus"/>
    <property type="evidence" value="ECO:0007669"/>
    <property type="project" value="TreeGrafter"/>
</dbReference>
<dbReference type="SMART" id="SM00320">
    <property type="entry name" value="WD40"/>
    <property type="match status" value="2"/>
</dbReference>
<protein>
    <submittedName>
        <fullName evidence="5">WD repeat domain-containing protein</fullName>
    </submittedName>
</protein>
<feature type="repeat" description="WD" evidence="3">
    <location>
        <begin position="44"/>
        <end position="80"/>
    </location>
</feature>
<evidence type="ECO:0000256" key="3">
    <source>
        <dbReference type="PROSITE-ProRule" id="PRU00221"/>
    </source>
</evidence>
<evidence type="ECO:0000256" key="1">
    <source>
        <dbReference type="ARBA" id="ARBA00022574"/>
    </source>
</evidence>
<feature type="compositionally biased region" description="Polar residues" evidence="4">
    <location>
        <begin position="1"/>
        <end position="13"/>
    </location>
</feature>
<dbReference type="Gene3D" id="2.130.10.10">
    <property type="entry name" value="YVTN repeat-like/Quinoprotein amine dehydrogenase"/>
    <property type="match status" value="1"/>
</dbReference>
<organism evidence="5 6">
    <name type="scientific">Tetrabaena socialis</name>
    <dbReference type="NCBI Taxonomy" id="47790"/>
    <lineage>
        <taxon>Eukaryota</taxon>
        <taxon>Viridiplantae</taxon>
        <taxon>Chlorophyta</taxon>
        <taxon>core chlorophytes</taxon>
        <taxon>Chlorophyceae</taxon>
        <taxon>CS clade</taxon>
        <taxon>Chlamydomonadales</taxon>
        <taxon>Tetrabaenaceae</taxon>
        <taxon>Tetrabaena</taxon>
    </lineage>
</organism>
<evidence type="ECO:0000313" key="5">
    <source>
        <dbReference type="EMBL" id="PNH11028.1"/>
    </source>
</evidence>
<keyword evidence="1 3" id="KW-0853">WD repeat</keyword>
<dbReference type="OrthoDB" id="1724383at2759"/>
<dbReference type="EMBL" id="PGGS01000040">
    <property type="protein sequence ID" value="PNH11028.1"/>
    <property type="molecule type" value="Genomic_DNA"/>
</dbReference>
<sequence>MSQGHTNEVNSVAFSPDGRQLVSGSSDKTLRLWDTVTGQCTATLEGHTSVVSSVAFSKDGLKLASGSWDETIRLWTLDTT</sequence>
<feature type="repeat" description="WD" evidence="3">
    <location>
        <begin position="2"/>
        <end position="43"/>
    </location>
</feature>
<evidence type="ECO:0000256" key="2">
    <source>
        <dbReference type="ARBA" id="ARBA00022737"/>
    </source>
</evidence>
<dbReference type="SUPFAM" id="SSF50978">
    <property type="entry name" value="WD40 repeat-like"/>
    <property type="match status" value="1"/>
</dbReference>
<keyword evidence="6" id="KW-1185">Reference proteome</keyword>
<dbReference type="InterPro" id="IPR015943">
    <property type="entry name" value="WD40/YVTN_repeat-like_dom_sf"/>
</dbReference>